<feature type="non-terminal residue" evidence="1">
    <location>
        <position position="263"/>
    </location>
</feature>
<dbReference type="SUPFAM" id="SSF46548">
    <property type="entry name" value="alpha-helical ferredoxin"/>
    <property type="match status" value="1"/>
</dbReference>
<dbReference type="InterPro" id="IPR009051">
    <property type="entry name" value="Helical_ferredxn"/>
</dbReference>
<evidence type="ECO:0000313" key="1">
    <source>
        <dbReference type="EMBL" id="GAF99784.1"/>
    </source>
</evidence>
<organism evidence="1">
    <name type="scientific">marine sediment metagenome</name>
    <dbReference type="NCBI Taxonomy" id="412755"/>
    <lineage>
        <taxon>unclassified sequences</taxon>
        <taxon>metagenomes</taxon>
        <taxon>ecological metagenomes</taxon>
    </lineage>
</organism>
<protein>
    <recommendedName>
        <fullName evidence="2">4Fe-4S ferredoxin-type domain-containing protein</fullName>
    </recommendedName>
</protein>
<dbReference type="AlphaFoldDB" id="X0U2K7"/>
<evidence type="ECO:0008006" key="2">
    <source>
        <dbReference type="Google" id="ProtNLM"/>
    </source>
</evidence>
<comment type="caution">
    <text evidence="1">The sequence shown here is derived from an EMBL/GenBank/DDBJ whole genome shotgun (WGS) entry which is preliminary data.</text>
</comment>
<dbReference type="GO" id="GO:0051536">
    <property type="term" value="F:iron-sulfur cluster binding"/>
    <property type="evidence" value="ECO:0007669"/>
    <property type="project" value="InterPro"/>
</dbReference>
<gene>
    <name evidence="1" type="ORF">S01H1_45231</name>
</gene>
<dbReference type="Gene3D" id="1.10.1060.10">
    <property type="entry name" value="Alpha-helical ferredoxin"/>
    <property type="match status" value="1"/>
</dbReference>
<reference evidence="1" key="1">
    <citation type="journal article" date="2014" name="Front. Microbiol.">
        <title>High frequency of phylogenetically diverse reductive dehalogenase-homologous genes in deep subseafloor sedimentary metagenomes.</title>
        <authorList>
            <person name="Kawai M."/>
            <person name="Futagami T."/>
            <person name="Toyoda A."/>
            <person name="Takaki Y."/>
            <person name="Nishi S."/>
            <person name="Hori S."/>
            <person name="Arai W."/>
            <person name="Tsubouchi T."/>
            <person name="Morono Y."/>
            <person name="Uchiyama I."/>
            <person name="Ito T."/>
            <person name="Fujiyama A."/>
            <person name="Inagaki F."/>
            <person name="Takami H."/>
        </authorList>
    </citation>
    <scope>NUCLEOTIDE SEQUENCE</scope>
    <source>
        <strain evidence="1">Expedition CK06-06</strain>
    </source>
</reference>
<name>X0U2K7_9ZZZZ</name>
<sequence length="263" mass="29263">GDCLVRCRYVDYDKEKAVAEIRLLMEGKDADILTKCITCIACNDYCPTGADPSNLIFKMQERIGISPIVVALAPFLDVITKGLEGQGEPSHLIAGDPDKPVLSLDSFDFGEIPEGTLDSQLFKGMTVVRGIEYMSLVGCVHMGGESFVEKYGQRVIDKLASLGKDIVYFHNEGFALVHVKAKEYGITVPFGYMHLFEHLRNYLRDHQSSIGKLGKKVAYQANCATRYVPEQDAFLDEIFELIGVKRPPRLYERLNAVCCTAPI</sequence>
<dbReference type="EMBL" id="BARS01028887">
    <property type="protein sequence ID" value="GAF99784.1"/>
    <property type="molecule type" value="Genomic_DNA"/>
</dbReference>
<accession>X0U2K7</accession>
<proteinExistence type="predicted"/>
<feature type="non-terminal residue" evidence="1">
    <location>
        <position position="1"/>
    </location>
</feature>
<dbReference type="PROSITE" id="PS00198">
    <property type="entry name" value="4FE4S_FER_1"/>
    <property type="match status" value="1"/>
</dbReference>
<dbReference type="InterPro" id="IPR017900">
    <property type="entry name" value="4Fe4S_Fe_S_CS"/>
</dbReference>